<proteinExistence type="inferred from homology"/>
<dbReference type="Proteomes" id="UP001415169">
    <property type="component" value="Unassembled WGS sequence"/>
</dbReference>
<dbReference type="RefSeq" id="WP_344792115.1">
    <property type="nucleotide sequence ID" value="NZ_BAABBV010000001.1"/>
</dbReference>
<dbReference type="PANTHER" id="PTHR30349:SF64">
    <property type="entry name" value="PROPHAGE INTEGRASE INTD-RELATED"/>
    <property type="match status" value="1"/>
</dbReference>
<dbReference type="SUPFAM" id="SSF56349">
    <property type="entry name" value="DNA breaking-rejoining enzymes"/>
    <property type="match status" value="1"/>
</dbReference>
<dbReference type="InterPro" id="IPR028259">
    <property type="entry name" value="AP2-like_int_N"/>
</dbReference>
<comment type="caution">
    <text evidence="6">The sequence shown here is derived from an EMBL/GenBank/DDBJ whole genome shotgun (WGS) entry which is preliminary data.</text>
</comment>
<evidence type="ECO:0000256" key="2">
    <source>
        <dbReference type="ARBA" id="ARBA00022908"/>
    </source>
</evidence>
<dbReference type="CDD" id="cd01189">
    <property type="entry name" value="INT_ICEBs1_C_like"/>
    <property type="match status" value="1"/>
</dbReference>
<keyword evidence="7" id="KW-1185">Reference proteome</keyword>
<evidence type="ECO:0000313" key="6">
    <source>
        <dbReference type="EMBL" id="GAA4163824.1"/>
    </source>
</evidence>
<dbReference type="InterPro" id="IPR002104">
    <property type="entry name" value="Integrase_catalytic"/>
</dbReference>
<dbReference type="Pfam" id="PF14659">
    <property type="entry name" value="Phage_int_SAM_3"/>
    <property type="match status" value="1"/>
</dbReference>
<evidence type="ECO:0000313" key="7">
    <source>
        <dbReference type="Proteomes" id="UP001415169"/>
    </source>
</evidence>
<sequence>MGSITAYDSAAGKRYRVRYRKPDHSQTDKRGFRTKREAELFLASVELKKATGEYIDPAAARETVGKLGTAWLASRSHLKPSSNYVYESAWRLHVKPKWGGLRVGTIRHSDVQSWVSELSSGGATGKPKSATIVRRCHDILAGILDTAVRDHLIPSNPARGVKLPRKLGREHVYLSHQKVAALIKASGDHAPEVATLAYTGLRWGELSALRVRDRDRARHRLNVVENAVYVNGRIVVGSPKTHERRSVPYPQFLDAALDEACADKNPDELIFDDGRGGYQRTPTMTVNSWWDRALADADLSPMTIHDLRHTAASLAISAGANVKAVQRMLGHASAAMTLDTYSDLFDDDLDAVATQLDHAADPSVGKMWATGDARAKKKAH</sequence>
<dbReference type="Pfam" id="PF14657">
    <property type="entry name" value="Arm-DNA-bind_4"/>
    <property type="match status" value="1"/>
</dbReference>
<accession>A0ABP7ZM40</accession>
<keyword evidence="2" id="KW-0229">DNA integration</keyword>
<evidence type="ECO:0000259" key="5">
    <source>
        <dbReference type="PROSITE" id="PS51898"/>
    </source>
</evidence>
<gene>
    <name evidence="6" type="ORF">GCM10022286_24860</name>
</gene>
<dbReference type="InterPro" id="IPR004107">
    <property type="entry name" value="Integrase_SAM-like_N"/>
</dbReference>
<evidence type="ECO:0000256" key="3">
    <source>
        <dbReference type="ARBA" id="ARBA00023125"/>
    </source>
</evidence>
<dbReference type="PROSITE" id="PS51898">
    <property type="entry name" value="TYR_RECOMBINASE"/>
    <property type="match status" value="1"/>
</dbReference>
<reference evidence="6" key="1">
    <citation type="journal article" date="2014" name="Int. J. Syst. Evol. Microbiol.">
        <title>Complete genome of a new Firmicutes species belonging to the dominant human colonic microbiota ('Ruminococcus bicirculans') reveals two chromosomes and a selective capacity to utilize plant glucans.</title>
        <authorList>
            <consortium name="NISC Comparative Sequencing Program"/>
            <person name="Wegmann U."/>
            <person name="Louis P."/>
            <person name="Goesmann A."/>
            <person name="Henrissat B."/>
            <person name="Duncan S.H."/>
            <person name="Flint H.J."/>
        </authorList>
    </citation>
    <scope>NUCLEOTIDE SEQUENCE</scope>
    <source>
        <strain evidence="6">JCM 17590</strain>
    </source>
</reference>
<dbReference type="InterPro" id="IPR010998">
    <property type="entry name" value="Integrase_recombinase_N"/>
</dbReference>
<feature type="domain" description="Tyr recombinase" evidence="5">
    <location>
        <begin position="169"/>
        <end position="354"/>
    </location>
</feature>
<dbReference type="PANTHER" id="PTHR30349">
    <property type="entry name" value="PHAGE INTEGRASE-RELATED"/>
    <property type="match status" value="1"/>
</dbReference>
<evidence type="ECO:0000256" key="1">
    <source>
        <dbReference type="ARBA" id="ARBA00008857"/>
    </source>
</evidence>
<organism evidence="6 7">
    <name type="scientific">Gryllotalpicola daejeonensis</name>
    <dbReference type="NCBI Taxonomy" id="993087"/>
    <lineage>
        <taxon>Bacteria</taxon>
        <taxon>Bacillati</taxon>
        <taxon>Actinomycetota</taxon>
        <taxon>Actinomycetes</taxon>
        <taxon>Micrococcales</taxon>
        <taxon>Microbacteriaceae</taxon>
        <taxon>Gryllotalpicola</taxon>
    </lineage>
</organism>
<comment type="similarity">
    <text evidence="1">Belongs to the 'phage' integrase family.</text>
</comment>
<keyword evidence="3" id="KW-0238">DNA-binding</keyword>
<dbReference type="InterPro" id="IPR013762">
    <property type="entry name" value="Integrase-like_cat_sf"/>
</dbReference>
<dbReference type="InterPro" id="IPR011010">
    <property type="entry name" value="DNA_brk_join_enz"/>
</dbReference>
<name>A0ABP7ZM40_9MICO</name>
<dbReference type="InterPro" id="IPR050090">
    <property type="entry name" value="Tyrosine_recombinase_XerCD"/>
</dbReference>
<reference evidence="6" key="2">
    <citation type="submission" date="2023-12" db="EMBL/GenBank/DDBJ databases">
        <authorList>
            <person name="Sun Q."/>
            <person name="Inoue M."/>
        </authorList>
    </citation>
    <scope>NUCLEOTIDE SEQUENCE</scope>
    <source>
        <strain evidence="6">JCM 17590</strain>
    </source>
</reference>
<dbReference type="Gene3D" id="1.10.443.10">
    <property type="entry name" value="Intergrase catalytic core"/>
    <property type="match status" value="1"/>
</dbReference>
<dbReference type="Pfam" id="PF00589">
    <property type="entry name" value="Phage_integrase"/>
    <property type="match status" value="1"/>
</dbReference>
<dbReference type="EMBL" id="BAABBV010000001">
    <property type="protein sequence ID" value="GAA4163824.1"/>
    <property type="molecule type" value="Genomic_DNA"/>
</dbReference>
<protein>
    <submittedName>
        <fullName evidence="6">Tyrosine-type recombinase/integrase</fullName>
    </submittedName>
</protein>
<keyword evidence="4" id="KW-0233">DNA recombination</keyword>
<dbReference type="Gene3D" id="1.10.150.130">
    <property type="match status" value="1"/>
</dbReference>
<evidence type="ECO:0000256" key="4">
    <source>
        <dbReference type="ARBA" id="ARBA00023172"/>
    </source>
</evidence>